<evidence type="ECO:0000256" key="1">
    <source>
        <dbReference type="ARBA" id="ARBA00001947"/>
    </source>
</evidence>
<organism evidence="6 7">
    <name type="scientific">Acetomicrobium flavidum</name>
    <dbReference type="NCBI Taxonomy" id="49896"/>
    <lineage>
        <taxon>Bacteria</taxon>
        <taxon>Thermotogati</taxon>
        <taxon>Synergistota</taxon>
        <taxon>Synergistia</taxon>
        <taxon>Synergistales</taxon>
        <taxon>Acetomicrobiaceae</taxon>
        <taxon>Acetomicrobium</taxon>
    </lineage>
</organism>
<feature type="domain" description="Peptidase M20 dimerisation" evidence="5">
    <location>
        <begin position="164"/>
        <end position="271"/>
    </location>
</feature>
<proteinExistence type="predicted"/>
<dbReference type="EMBL" id="FSQZ01000001">
    <property type="protein sequence ID" value="SIN67762.1"/>
    <property type="molecule type" value="Genomic_DNA"/>
</dbReference>
<dbReference type="InterPro" id="IPR050072">
    <property type="entry name" value="Peptidase_M20A"/>
</dbReference>
<dbReference type="Pfam" id="PF01546">
    <property type="entry name" value="Peptidase_M20"/>
    <property type="match status" value="1"/>
</dbReference>
<evidence type="ECO:0000259" key="5">
    <source>
        <dbReference type="Pfam" id="PF07687"/>
    </source>
</evidence>
<keyword evidence="7" id="KW-1185">Reference proteome</keyword>
<keyword evidence="3" id="KW-0378">Hydrolase</keyword>
<accession>A0ABY1JDB2</accession>
<dbReference type="Proteomes" id="UP000185093">
    <property type="component" value="Unassembled WGS sequence"/>
</dbReference>
<dbReference type="InterPro" id="IPR011650">
    <property type="entry name" value="Peptidase_M20_dimer"/>
</dbReference>
<gene>
    <name evidence="6" type="ORF">SAMN05444368_1096</name>
</gene>
<dbReference type="Pfam" id="PF07687">
    <property type="entry name" value="M20_dimer"/>
    <property type="match status" value="1"/>
</dbReference>
<dbReference type="Gene3D" id="3.40.630.10">
    <property type="entry name" value="Zn peptidases"/>
    <property type="match status" value="1"/>
</dbReference>
<dbReference type="RefSeq" id="WP_074199535.1">
    <property type="nucleotide sequence ID" value="NZ_FSQZ01000001.1"/>
</dbReference>
<dbReference type="InterPro" id="IPR036264">
    <property type="entry name" value="Bact_exopeptidase_dim_dom"/>
</dbReference>
<dbReference type="PANTHER" id="PTHR43808:SF31">
    <property type="entry name" value="N-ACETYL-L-CITRULLINE DEACETYLASE"/>
    <property type="match status" value="1"/>
</dbReference>
<evidence type="ECO:0000256" key="4">
    <source>
        <dbReference type="ARBA" id="ARBA00022833"/>
    </source>
</evidence>
<dbReference type="Gene3D" id="3.30.70.360">
    <property type="match status" value="1"/>
</dbReference>
<comment type="cofactor">
    <cofactor evidence="1">
        <name>Zn(2+)</name>
        <dbReference type="ChEBI" id="CHEBI:29105"/>
    </cofactor>
</comment>
<protein>
    <submittedName>
        <fullName evidence="6">Acetylornithine deacetylase/succinyl-diaminopimelate desuccinylase</fullName>
    </submittedName>
</protein>
<dbReference type="SUPFAM" id="SSF55031">
    <property type="entry name" value="Bacterial exopeptidase dimerisation domain"/>
    <property type="match status" value="1"/>
</dbReference>
<dbReference type="PROSITE" id="PS00759">
    <property type="entry name" value="ARGE_DAPE_CPG2_2"/>
    <property type="match status" value="1"/>
</dbReference>
<evidence type="ECO:0000313" key="7">
    <source>
        <dbReference type="Proteomes" id="UP000185093"/>
    </source>
</evidence>
<reference evidence="6 7" key="1">
    <citation type="submission" date="2016-11" db="EMBL/GenBank/DDBJ databases">
        <authorList>
            <person name="Varghese N."/>
            <person name="Submissions S."/>
        </authorList>
    </citation>
    <scope>NUCLEOTIDE SEQUENCE [LARGE SCALE GENOMIC DNA]</scope>
    <source>
        <strain evidence="6 7">DSM 20664</strain>
    </source>
</reference>
<name>A0ABY1JDB2_9BACT</name>
<dbReference type="InterPro" id="IPR001261">
    <property type="entry name" value="ArgE/DapE_CS"/>
</dbReference>
<dbReference type="SUPFAM" id="SSF53187">
    <property type="entry name" value="Zn-dependent exopeptidases"/>
    <property type="match status" value="1"/>
</dbReference>
<dbReference type="PANTHER" id="PTHR43808">
    <property type="entry name" value="ACETYLORNITHINE DEACETYLASE"/>
    <property type="match status" value="1"/>
</dbReference>
<evidence type="ECO:0000256" key="2">
    <source>
        <dbReference type="ARBA" id="ARBA00022723"/>
    </source>
</evidence>
<keyword evidence="2" id="KW-0479">Metal-binding</keyword>
<dbReference type="InterPro" id="IPR002933">
    <property type="entry name" value="Peptidase_M20"/>
</dbReference>
<evidence type="ECO:0000313" key="6">
    <source>
        <dbReference type="EMBL" id="SIN67762.1"/>
    </source>
</evidence>
<comment type="caution">
    <text evidence="6">The sequence shown here is derived from an EMBL/GenBank/DDBJ whole genome shotgun (WGS) entry which is preliminary data.</text>
</comment>
<keyword evidence="4" id="KW-0862">Zinc</keyword>
<evidence type="ECO:0000256" key="3">
    <source>
        <dbReference type="ARBA" id="ARBA00022801"/>
    </source>
</evidence>
<sequence>MKDDRFDRLADELVRLIEIPSSSGNEGPILQYLEDRLQFLGVPTERQSTSGKNGNLIFNPGSKLLFDLHVDTVPEVMDGERCRTCLDGDLVYGRGAADVKGSIASLIIALEDYVDQSGPDYELPVSIVFTVDEEQGGSGAYKAVDLSPEEVVVFEPTELDICTSEAGAIGARLNFSGQPAHGSDFEAGKNAISKAVDFMFKLGKLPFLAGKHPYIGEAGFNVQSLSGGSPKELIVPGKCEMYVDFRLLPHVDHREAERQLREFFEGEGIEYEIDDVSPPFMLDEDVPIAKKLNDAASTALGVNLRMGAFKSWSDAEPFVTAGASAVVFGPGKLSVAHTYFEHISVKEMDLASKILTAFLLNNSCPLGREKSYIKLADL</sequence>